<dbReference type="SUPFAM" id="SSF53474">
    <property type="entry name" value="alpha/beta-Hydrolases"/>
    <property type="match status" value="1"/>
</dbReference>
<dbReference type="InterPro" id="IPR020806">
    <property type="entry name" value="PKS_PP-bd"/>
</dbReference>
<dbReference type="CDD" id="cd19531">
    <property type="entry name" value="LCL_NRPS-like"/>
    <property type="match status" value="3"/>
</dbReference>
<dbReference type="Gene3D" id="3.30.300.30">
    <property type="match status" value="4"/>
</dbReference>
<dbReference type="InterPro" id="IPR036736">
    <property type="entry name" value="ACP-like_sf"/>
</dbReference>
<dbReference type="InterPro" id="IPR009081">
    <property type="entry name" value="PP-bd_ACP"/>
</dbReference>
<dbReference type="GO" id="GO:0005829">
    <property type="term" value="C:cytosol"/>
    <property type="evidence" value="ECO:0007669"/>
    <property type="project" value="TreeGrafter"/>
</dbReference>
<dbReference type="Pfam" id="PF00550">
    <property type="entry name" value="PP-binding"/>
    <property type="match status" value="4"/>
</dbReference>
<feature type="region of interest" description="Disordered" evidence="4">
    <location>
        <begin position="3040"/>
        <end position="3065"/>
    </location>
</feature>
<dbReference type="PROSITE" id="PS50075">
    <property type="entry name" value="CARRIER"/>
    <property type="match status" value="4"/>
</dbReference>
<proteinExistence type="predicted"/>
<dbReference type="SUPFAM" id="SSF56801">
    <property type="entry name" value="Acetyl-CoA synthetase-like"/>
    <property type="match status" value="4"/>
</dbReference>
<protein>
    <submittedName>
        <fullName evidence="6">Amino acid adenylation domain-containing protein</fullName>
    </submittedName>
</protein>
<feature type="domain" description="Carrier" evidence="5">
    <location>
        <begin position="3061"/>
        <end position="3136"/>
    </location>
</feature>
<dbReference type="InterPro" id="IPR006162">
    <property type="entry name" value="Ppantetheine_attach_site"/>
</dbReference>
<dbReference type="FunFam" id="2.30.38.10:FF:000001">
    <property type="entry name" value="Non-ribosomal peptide synthetase PvdI"/>
    <property type="match status" value="1"/>
</dbReference>
<dbReference type="PANTHER" id="PTHR45527:SF1">
    <property type="entry name" value="FATTY ACID SYNTHASE"/>
    <property type="match status" value="1"/>
</dbReference>
<feature type="domain" description="Carrier" evidence="5">
    <location>
        <begin position="4105"/>
        <end position="4180"/>
    </location>
</feature>
<dbReference type="GO" id="GO:0031177">
    <property type="term" value="F:phosphopantetheine binding"/>
    <property type="evidence" value="ECO:0007669"/>
    <property type="project" value="InterPro"/>
</dbReference>
<dbReference type="CDD" id="cd05930">
    <property type="entry name" value="A_NRPS"/>
    <property type="match status" value="3"/>
</dbReference>
<dbReference type="GO" id="GO:0047527">
    <property type="term" value="F:2,3-dihydroxybenzoate-serine ligase activity"/>
    <property type="evidence" value="ECO:0007669"/>
    <property type="project" value="TreeGrafter"/>
</dbReference>
<dbReference type="SMART" id="SM00824">
    <property type="entry name" value="PKS_TE"/>
    <property type="match status" value="1"/>
</dbReference>
<keyword evidence="2" id="KW-0596">Phosphopantetheine</keyword>
<feature type="region of interest" description="Disordered" evidence="4">
    <location>
        <begin position="217"/>
        <end position="242"/>
    </location>
</feature>
<feature type="domain" description="Carrier" evidence="5">
    <location>
        <begin position="2013"/>
        <end position="2088"/>
    </location>
</feature>
<dbReference type="PROSITE" id="PS00012">
    <property type="entry name" value="PHOSPHOPANTETHEINE"/>
    <property type="match status" value="1"/>
</dbReference>
<keyword evidence="3" id="KW-0597">Phosphoprotein</keyword>
<dbReference type="EMBL" id="JABFNT010000089">
    <property type="protein sequence ID" value="NOJ81500.1"/>
    <property type="molecule type" value="Genomic_DNA"/>
</dbReference>
<feature type="domain" description="Carrier" evidence="5">
    <location>
        <begin position="973"/>
        <end position="1048"/>
    </location>
</feature>
<dbReference type="Gene3D" id="3.40.50.1820">
    <property type="entry name" value="alpha/beta hydrolase"/>
    <property type="match status" value="1"/>
</dbReference>
<dbReference type="PROSITE" id="PS00455">
    <property type="entry name" value="AMP_BINDING"/>
    <property type="match status" value="3"/>
</dbReference>
<organism evidence="6 7">
    <name type="scientific">Myxococcus xanthus</name>
    <dbReference type="NCBI Taxonomy" id="34"/>
    <lineage>
        <taxon>Bacteria</taxon>
        <taxon>Pseudomonadati</taxon>
        <taxon>Myxococcota</taxon>
        <taxon>Myxococcia</taxon>
        <taxon>Myxococcales</taxon>
        <taxon>Cystobacterineae</taxon>
        <taxon>Myxococcaceae</taxon>
        <taxon>Myxococcus</taxon>
    </lineage>
</organism>
<dbReference type="InterPro" id="IPR045851">
    <property type="entry name" value="AMP-bd_C_sf"/>
</dbReference>
<dbReference type="FunFam" id="3.40.50.980:FF:000001">
    <property type="entry name" value="Non-ribosomal peptide synthetase"/>
    <property type="match status" value="4"/>
</dbReference>
<reference evidence="6 7" key="1">
    <citation type="submission" date="2020-05" db="EMBL/GenBank/DDBJ databases">
        <authorList>
            <person name="Whitworth D."/>
        </authorList>
    </citation>
    <scope>NUCLEOTIDE SEQUENCE [LARGE SCALE GENOMIC DNA]</scope>
    <source>
        <strain evidence="6 7">AM005</strain>
    </source>
</reference>
<dbReference type="InterPro" id="IPR020845">
    <property type="entry name" value="AMP-binding_CS"/>
</dbReference>
<sequence>MSQVEGEGQDSAMTSEESIEDIYELAPMQHGMLFHALMEPGAGMYVEQLSCEVRGDLPIDRWKEAWQHVLARHPILRSGFLWEGLEKPLQVVAVEAEVPWRIEDIRHVPANAQQRWIDDFLREDRLQGFDLGTPPLIRCALIRLDDARHLFVWTYHHLLLDGWCFSIVLREVLGAFEEGVAALPPAARPYRDYIAWLQEQDPSRAESFWRERLQGFKQPTPLPFTDRQDTSGPAGDTQPEVTKRLSPELTARLTGFAKAHRLTLNTLVQGAWALVLARATGTDDVIFGVTVSGRPADLAGSESIVGLFINTLPLRARLDGTALVATFLSGLQTEQGAVEPYSYASLADIQHWSDAPKDRPLFESILVFENYPLDASTLLPRSGLTISSVNTHDRISYPLALVAIPGESLELRVMYAADAFSRSMAERIARLLEAALESLPGAKTVGDIDLMDEAARRVLAEWGQHPRAYDVTRPVTALLDGAAHEATAVVGPDGQSISYRELDRRAERVARHLRQLGAGRERIVGVCIGRSVEMVVALLGVLKAGAAYLPLDPNYPAERLAYIVGDAAPVAILNTGADPIADTRVPRLDVSRVLNATDTPDVPAKEPVRLDDLAYVIYTSGSTGAPKGVLVTHRNLMNLVSWHTEAFGLTAKDRTTQLASTAFDAAVWEIWPTLAAGATLHLVPPELSSVPADLANWLVAQQISISFLPTVVAEAVLALPWPSPSALRFVLTGGDRLHATPPAGLPFQFVNNYGPTETTVVATSGTVAPDGRQGLPSIGRPVANARIYILDRQRRPVLPGVIGELYIGGAGVTRGYLNRPDLNAERFIPDPFAGVPEARMYASGDFARFLPDGTIAFHGRADRQVQIRGVRVELGEIEAALAAHPDVTAAAVVSEAQRQNGDVRLIAFAASDVVPQPDAAVLTQYLATKLPTAILPGRVIVIDRLPLTPNGKVDTAALEARALEAQPQVASAAPRTPHEEILAGIWSAVLGQERVGIHDDFFDLGGHSLKATQVIARTREAFGVDIPVRAIFERRTIAQFAETLSGQGTAVEPIPHVELTGDTPVAPGQESLWFIDALGGDSAAYNVPLVLRLQGTLDGSALARTLQLLVERHEALRSTFHDRGGTPVLRVQAPAASVLVSEDVSPALLDARIAEEVAAPFSLTDGPLFRARHFRLAPDSHVLVLNQHHIIADAWSVGVLLREFCIVYASLVSGTEPALPALPIRYADWAAWQRQRLESGRLDESVAFWRDALKDAPPVLPLPTDRPRPERQRFHGKTHGFVLEAPLGQRLEALSRSSGASLFMTLLGAFAAYLGRISGQEDVVIGSPVANRDRHETEGVVGYFLNTLALRVDLSGDPTFSELLLRVRKMALDAYAHQDVPFEKLVAALELPRGLAHNPLFQVMFVLQGQSGGELQLPDVRAEIQAPASSTSKFDLTFFVEPREGALACSIEYDTDLFDADRIDRMAAHLGRLLQAIAEEPELHTSELPLLSNEERRLYADLNRTERRYTGRTLPELFERQAQKTPDVVALEHQGETRTYRQLHEAAEALADRLGAWGVGPGVRVSICLDRSIHAQVALLAVLKAGGAYVPLDPTYPPERLRYMLEDAKPRVLLTEKKYSELLPSQGLTQVLLDDAEAPATKTPRPRVEPHHLAYVLYTSGSTGKPKGVAMPHRALVNLIEWQTEHARPLRTLQFAPLNFDVSFQETFSTWCSGGTLVLIDEGTRRDPDALADFLDAARVQRLFLPAVALHHLAQAALRTEHRVPGLTEVITAGDQLRITEPIRRWFQEGGKRLHNHYGPTESHVVTALELEGDPRHWPGLPSIGRPIANAAVHVLDANQRPVPVGVPGELYLAGTCLADGYLSRPDLTAERFVDLPLSPPVRAYRTGDLGQLTVEGRIEFLGRADDQVKIRGFRVEPGEIERALCAHPDVRDAVVIVDGDATREKRLVAYVVPETVRLAELPDFLARDLPEYMVPALFVPLPELPRTPSGKVARRALPAPVAPAQTESPSEPPRTPTEATVARAFEQVLGRGVVGRDQDFFQLGGHSLLAMQVVARIRGDVDAAFRVSDLFENPTIAALSRVLDARRGSQTLTLARIEPAPQGAAIPLSFSQERLWFLDQLYPGTAAYNLPMALRLTGTLDVSAFQESLSDIVRRHPVLGMRFVERDGHVWQEPRANQDVPFEQVTLGETSPEALRLLISEEATRPFDLTNGPLFRAKLFRLDEAAHVVVATMHHTVGDGWSISVLVRELSQLYAGRVSGQPVTLPELPVDYRDFAYQQRRHLQGEVLEQRLDHWRKKLHGAPSALDLPMDRPRPPRTSMRGATERIALGKALSEAIEALSLRTGGTSFMVLMGGFAAYLARITGQDDIVIGTPVANRDRAELESLIGFFVGTLPLRIDLSANPTFEELVARVRASALEAYAYQDVPLEKIVEALGVERNLSHAPLFQVMLMLQNTPEGHLSLPGLALEPIDLEIESAKFDLTLSFEPTREGLSGVIEYSTDLFDADRIERMVAHLQVLFADAVAHPEKRLSELALLPEQERGVVAAFTQGRVVAPTRHVPAHRFVEEHAERTPDAIALELGSERLTYGELNRRANRAAHQLIAMGAGPEKLVALAVPRSFEMLIGLLAIWKAGAAYVPLDLSYPKERLDGILEDSGAALMVSTHAAEQKWRAPQVRTLWLDEPAEAAPTGNPDSGVRMENAAYVIYTSGSTGRPKGVILEHRGLANVIEMQRHELGADASCVMLQFSSISFDVSVWEIVMALTNGGRLVVAPADTLLAGDELAKVLLAHGVTHMVLPPTSYAALPTDREYPSLRMLTSAGEALPPEVVHTWARPGVQFVNAYGPTEVSIISTLGHCRQDDPGAPPIGRPALNLEGYVLDRHGALLPIGVPGELHIGGVGVARGYLNREELTREKFIPHPFKPDARLYRSGDLVRWRKDGNLEYLGRIDHQVKLRGYRIELGEIEAVLASYPGVAKAVANVHSAGAQGGVKALIAYVVSAQPVDVHALREYARKKLPEFMVPAQFIRLEELPLSSSGKVDKRRLPPPRFEASASETRFVPPRTPTEQTLASLWESLLERRPIGAEDNFFDLGGHSLLAAQVMSRVRRTFGVDVPLSAIFEQPTLTALAAVIAAKEAAPQLPPLVRLTSPGDRPLSFAQERLRFLAELEGQSAAYNIPIAFTLRGSLDEAALRRSLQRVLERHEVLRTNFPLVDGLPVARVADAVLTLTTEDLRHAGAASLDQRLVEESARPFALDVGPVVRVHLFKRADDEHVLLVAMHHIVSDGWSFGVMMREFSALYAAEVRGEPLALPALPIQYTDYAAWQRSWLDGQAREHQLGHWRKALAGAPAVLDLPTDRPRPAVRSHRGATEPLSLAPDAAQALTSLCREQGVTAYMAWLAAFGAYLGRVSGQDDVVIGSPFAGRRIAETEPLIGFFVNSLPLRIDLGGEPTFLELLQRVRRQVLDAHEHQDVPFEKLVEVLKPERVLGTSPLFQVMLAYQQTHTAKMALPGLEATPVAIPSGAAKFDLTLTLSETAQGFEGVLEYDRDLFDAWRIQAMVRQLTGFITRLAAEPRSKVVDVDLLSAEERARLTPRTPEAAPTLPAVHEVIAAQAAKTPAAIAVEAEDGTVTYAALEARANAVAQALVQRGVTPGALVALAVERSVGMMAGLLGILKAGAAYVPLDPAYPRERLTFMLEDSGARVVITQAHLTSRFPGTDVVVLGEDMLESFEPRSGALAYCLFTSGSTGQPKGVLIEHSALANHMAWMDDAMPLAHEDRVLQRTSLSFDASVWELFAPLMVGARLVLAPHGLGADTEHLARVLRERDVSVLQLVPSLLTALVEEPGFANLPALRRVCVGGEPLPSATVATLFNRSKAEVWNLYGPTEATIDSLAHRCLPGQVGAHGPTEPIGLPIHRMEALILDGRLRPVPEGVPGELYLAGPGLARGYLNRPELTQSRFIEHAFPGGPTLRMYKTGDVVRRLADGTFLFVGRADRQVKLRGHRIELGEVEAAIARHPAVREAVALVRGTGGDARLVAFVVPHASAQPPEPTELRSFVEQQLTANMVPGQFVLLDALPLAPNGKVDTRALSAMELADARVTALEGLPRDALELEMVRLFEDVLGVRAVGIHDSFFDLGGHSLLALKMKLAVEKRLGRPLPLVSLFRNPTPAQLTTVLRTENAAPSPLVPLTPEAHALMAGATNANQTPVLYLVPGGGSTPFYLLSLARHLAGVAVFGLQPQGLDGDVPPHETVEAIAAWYADAILAMQPEGPYSVGGHSMGGHIAYELAQELKARGREVGVVAMLDTLAPFPDVTRPQGEGWDTAQWMLHLAGIMEAFFNVKIDLALPEVRAMGEAERLQFFVARLQAAAVLPEGAQPVHVQGILNVARAHDALNYRPRRGQPVPVAVFRAEDRSGPSTAALDALVQDGTLGWSQLTQQVCSAYPVPGTHLSLLRDPHAAVLAQHLLALIPRPAPAP</sequence>
<dbReference type="InterPro" id="IPR000873">
    <property type="entry name" value="AMP-dep_synth/lig_dom"/>
</dbReference>
<dbReference type="FunFam" id="3.30.559.10:FF:000012">
    <property type="entry name" value="Non-ribosomal peptide synthetase"/>
    <property type="match status" value="1"/>
</dbReference>
<dbReference type="GO" id="GO:0043041">
    <property type="term" value="P:amino acid activation for nonribosomal peptide biosynthetic process"/>
    <property type="evidence" value="ECO:0007669"/>
    <property type="project" value="TreeGrafter"/>
</dbReference>
<dbReference type="Pfam" id="PF00668">
    <property type="entry name" value="Condensation"/>
    <property type="match status" value="4"/>
</dbReference>
<dbReference type="RefSeq" id="WP_171443515.1">
    <property type="nucleotide sequence ID" value="NZ_JABFNS010000086.1"/>
</dbReference>
<dbReference type="FunFam" id="3.40.50.12780:FF:000012">
    <property type="entry name" value="Non-ribosomal peptide synthetase"/>
    <property type="match status" value="3"/>
</dbReference>
<dbReference type="NCBIfam" id="NF003417">
    <property type="entry name" value="PRK04813.1"/>
    <property type="match status" value="4"/>
</dbReference>
<dbReference type="InterPro" id="IPR001031">
    <property type="entry name" value="Thioesterase"/>
</dbReference>
<dbReference type="SUPFAM" id="SSF47336">
    <property type="entry name" value="ACP-like"/>
    <property type="match status" value="4"/>
</dbReference>
<dbReference type="InterPro" id="IPR042099">
    <property type="entry name" value="ANL_N_sf"/>
</dbReference>
<dbReference type="FunFam" id="3.30.559.30:FF:000001">
    <property type="entry name" value="Non-ribosomal peptide synthetase"/>
    <property type="match status" value="1"/>
</dbReference>
<gene>
    <name evidence="6" type="ORF">HNV28_24735</name>
</gene>
<accession>A0A7Y4IMC0</accession>
<dbReference type="InterPro" id="IPR001242">
    <property type="entry name" value="Condensation_dom"/>
</dbReference>
<dbReference type="Gene3D" id="2.30.38.10">
    <property type="entry name" value="Luciferase, Domain 3"/>
    <property type="match status" value="3"/>
</dbReference>
<dbReference type="InterPro" id="IPR020802">
    <property type="entry name" value="TesA-like"/>
</dbReference>
<dbReference type="Gene3D" id="3.40.50.980">
    <property type="match status" value="6"/>
</dbReference>
<dbReference type="InterPro" id="IPR023213">
    <property type="entry name" value="CAT-like_dom_sf"/>
</dbReference>
<dbReference type="Gene3D" id="3.30.559.10">
    <property type="entry name" value="Chloramphenicol acetyltransferase-like domain"/>
    <property type="match status" value="4"/>
</dbReference>
<evidence type="ECO:0000256" key="4">
    <source>
        <dbReference type="SAM" id="MobiDB-lite"/>
    </source>
</evidence>
<dbReference type="PANTHER" id="PTHR45527">
    <property type="entry name" value="NONRIBOSOMAL PEPTIDE SYNTHETASE"/>
    <property type="match status" value="1"/>
</dbReference>
<dbReference type="InterPro" id="IPR010071">
    <property type="entry name" value="AA_adenyl_dom"/>
</dbReference>
<dbReference type="Gene3D" id="3.40.50.12780">
    <property type="entry name" value="N-terminal domain of ligase-like"/>
    <property type="match status" value="1"/>
</dbReference>
<comment type="cofactor">
    <cofactor evidence="1">
        <name>pantetheine 4'-phosphate</name>
        <dbReference type="ChEBI" id="CHEBI:47942"/>
    </cofactor>
</comment>
<dbReference type="InterPro" id="IPR029058">
    <property type="entry name" value="AB_hydrolase_fold"/>
</dbReference>
<name>A0A7Y4IMC0_MYXXA</name>
<evidence type="ECO:0000313" key="6">
    <source>
        <dbReference type="EMBL" id="NOJ81500.1"/>
    </source>
</evidence>
<dbReference type="CDD" id="cd19543">
    <property type="entry name" value="DCL_NRPS"/>
    <property type="match status" value="1"/>
</dbReference>
<dbReference type="Pfam" id="PF00975">
    <property type="entry name" value="Thioesterase"/>
    <property type="match status" value="1"/>
</dbReference>
<dbReference type="Pfam" id="PF13193">
    <property type="entry name" value="AMP-binding_C"/>
    <property type="match status" value="4"/>
</dbReference>
<dbReference type="Pfam" id="PF00501">
    <property type="entry name" value="AMP-binding"/>
    <property type="match status" value="4"/>
</dbReference>
<evidence type="ECO:0000256" key="2">
    <source>
        <dbReference type="ARBA" id="ARBA00022450"/>
    </source>
</evidence>
<evidence type="ECO:0000256" key="3">
    <source>
        <dbReference type="ARBA" id="ARBA00022553"/>
    </source>
</evidence>
<dbReference type="Gene3D" id="3.30.559.30">
    <property type="entry name" value="Nonribosomal peptide synthetase, condensation domain"/>
    <property type="match status" value="4"/>
</dbReference>
<dbReference type="GO" id="GO:0072330">
    <property type="term" value="P:monocarboxylic acid biosynthetic process"/>
    <property type="evidence" value="ECO:0007669"/>
    <property type="project" value="UniProtKB-ARBA"/>
</dbReference>
<dbReference type="GO" id="GO:0009366">
    <property type="term" value="C:enterobactin synthetase complex"/>
    <property type="evidence" value="ECO:0007669"/>
    <property type="project" value="TreeGrafter"/>
</dbReference>
<dbReference type="GO" id="GO:0009239">
    <property type="term" value="P:enterobactin biosynthetic process"/>
    <property type="evidence" value="ECO:0007669"/>
    <property type="project" value="TreeGrafter"/>
</dbReference>
<evidence type="ECO:0000256" key="1">
    <source>
        <dbReference type="ARBA" id="ARBA00001957"/>
    </source>
</evidence>
<dbReference type="SMART" id="SM00823">
    <property type="entry name" value="PKS_PP"/>
    <property type="match status" value="4"/>
</dbReference>
<dbReference type="Gene3D" id="1.10.1200.10">
    <property type="entry name" value="ACP-like"/>
    <property type="match status" value="4"/>
</dbReference>
<dbReference type="SUPFAM" id="SSF52777">
    <property type="entry name" value="CoA-dependent acyltransferases"/>
    <property type="match status" value="8"/>
</dbReference>
<dbReference type="Proteomes" id="UP000533080">
    <property type="component" value="Unassembled WGS sequence"/>
</dbReference>
<comment type="caution">
    <text evidence="6">The sequence shown here is derived from an EMBL/GenBank/DDBJ whole genome shotgun (WGS) entry which is preliminary data.</text>
</comment>
<evidence type="ECO:0000313" key="7">
    <source>
        <dbReference type="Proteomes" id="UP000533080"/>
    </source>
</evidence>
<dbReference type="NCBIfam" id="TIGR01733">
    <property type="entry name" value="AA-adenyl-dom"/>
    <property type="match status" value="4"/>
</dbReference>
<dbReference type="CDD" id="cd17651">
    <property type="entry name" value="A_NRPS_VisG_like"/>
    <property type="match status" value="1"/>
</dbReference>
<dbReference type="FunFam" id="1.10.1200.10:FF:000016">
    <property type="entry name" value="Non-ribosomal peptide synthase"/>
    <property type="match status" value="3"/>
</dbReference>
<dbReference type="InterPro" id="IPR025110">
    <property type="entry name" value="AMP-bd_C"/>
</dbReference>
<dbReference type="FunFam" id="3.30.300.30:FF:000010">
    <property type="entry name" value="Enterobactin synthetase component F"/>
    <property type="match status" value="1"/>
</dbReference>
<evidence type="ECO:0000259" key="5">
    <source>
        <dbReference type="PROSITE" id="PS50075"/>
    </source>
</evidence>